<dbReference type="Proteomes" id="UP001430149">
    <property type="component" value="Unassembled WGS sequence"/>
</dbReference>
<keyword evidence="3" id="KW-1185">Reference proteome</keyword>
<accession>A0ABS2K144</accession>
<reference evidence="2" key="1">
    <citation type="submission" date="2020-10" db="EMBL/GenBank/DDBJ databases">
        <title>Phylogeny of dyella-like bacteria.</title>
        <authorList>
            <person name="Fu J."/>
        </authorList>
    </citation>
    <scope>NUCLEOTIDE SEQUENCE</scope>
    <source>
        <strain evidence="2">DHOC52</strain>
    </source>
</reference>
<dbReference type="EMBL" id="JADIKE010000030">
    <property type="protein sequence ID" value="MBM7124972.1"/>
    <property type="molecule type" value="Genomic_DNA"/>
</dbReference>
<proteinExistence type="predicted"/>
<evidence type="ECO:0000313" key="2">
    <source>
        <dbReference type="EMBL" id="MBM7124972.1"/>
    </source>
</evidence>
<comment type="caution">
    <text evidence="2">The sequence shown here is derived from an EMBL/GenBank/DDBJ whole genome shotgun (WGS) entry which is preliminary data.</text>
</comment>
<feature type="signal peptide" evidence="1">
    <location>
        <begin position="1"/>
        <end position="16"/>
    </location>
</feature>
<dbReference type="Pfam" id="PF13557">
    <property type="entry name" value="Phenol_MetA_deg"/>
    <property type="match status" value="1"/>
</dbReference>
<organism evidence="2 3">
    <name type="scientific">Dyella flava</name>
    <dbReference type="NCBI Taxonomy" id="1920170"/>
    <lineage>
        <taxon>Bacteria</taxon>
        <taxon>Pseudomonadati</taxon>
        <taxon>Pseudomonadota</taxon>
        <taxon>Gammaproteobacteria</taxon>
        <taxon>Lysobacterales</taxon>
        <taxon>Rhodanobacteraceae</taxon>
        <taxon>Dyella</taxon>
    </lineage>
</organism>
<gene>
    <name evidence="2" type="ORF">ISP19_06220</name>
</gene>
<evidence type="ECO:0000256" key="1">
    <source>
        <dbReference type="SAM" id="SignalP"/>
    </source>
</evidence>
<name>A0ABS2K144_9GAMM</name>
<dbReference type="RefSeq" id="WP_204680498.1">
    <property type="nucleotide sequence ID" value="NZ_BSNR01000005.1"/>
</dbReference>
<dbReference type="InterPro" id="IPR025737">
    <property type="entry name" value="FApF"/>
</dbReference>
<sequence>MTMVAAAAIGSPPARAATPIALPAADLGETNILDGEAGPGAMFEVIGYGAAANTLKDASGNSVNGRNHQQISSLILHPVYIANTQIAGAYPGVEVLIPFAHVQNNFAVPGTGSDTGAGDITIAPFLQWMPQNPGKGSISVRAAIQFTMPTGDYRANEAVNAGYGGWQVSPYVAATWRVTDKWEVSSRFIDDWSSPVNGLNADDVPARLRAGNFMVLNASASYAVTPQARLGIGGYMLRQISDSTVDGAAVPGSLQRVNALGPVTRWSGGRWNLLFAAYKEFGAQNRPEGFSTNVRFQWFF</sequence>
<keyword evidence="1" id="KW-0732">Signal</keyword>
<evidence type="ECO:0000313" key="3">
    <source>
        <dbReference type="Proteomes" id="UP001430149"/>
    </source>
</evidence>
<feature type="chain" id="PRO_5045677248" evidence="1">
    <location>
        <begin position="17"/>
        <end position="300"/>
    </location>
</feature>
<protein>
    <submittedName>
        <fullName evidence="2">Transporter</fullName>
    </submittedName>
</protein>